<feature type="non-terminal residue" evidence="2">
    <location>
        <position position="1"/>
    </location>
</feature>
<comment type="caution">
    <text evidence="2">The sequence shown here is derived from an EMBL/GenBank/DDBJ whole genome shotgun (WGS) entry which is preliminary data.</text>
</comment>
<evidence type="ECO:0000313" key="2">
    <source>
        <dbReference type="EMBL" id="MCI89483.1"/>
    </source>
</evidence>
<accession>A0A392VPR2</accession>
<feature type="compositionally biased region" description="Basic residues" evidence="1">
    <location>
        <begin position="39"/>
        <end position="50"/>
    </location>
</feature>
<dbReference type="Proteomes" id="UP000265520">
    <property type="component" value="Unassembled WGS sequence"/>
</dbReference>
<name>A0A392VPR2_9FABA</name>
<organism evidence="2 3">
    <name type="scientific">Trifolium medium</name>
    <dbReference type="NCBI Taxonomy" id="97028"/>
    <lineage>
        <taxon>Eukaryota</taxon>
        <taxon>Viridiplantae</taxon>
        <taxon>Streptophyta</taxon>
        <taxon>Embryophyta</taxon>
        <taxon>Tracheophyta</taxon>
        <taxon>Spermatophyta</taxon>
        <taxon>Magnoliopsida</taxon>
        <taxon>eudicotyledons</taxon>
        <taxon>Gunneridae</taxon>
        <taxon>Pentapetalae</taxon>
        <taxon>rosids</taxon>
        <taxon>fabids</taxon>
        <taxon>Fabales</taxon>
        <taxon>Fabaceae</taxon>
        <taxon>Papilionoideae</taxon>
        <taxon>50 kb inversion clade</taxon>
        <taxon>NPAAA clade</taxon>
        <taxon>Hologalegina</taxon>
        <taxon>IRL clade</taxon>
        <taxon>Trifolieae</taxon>
        <taxon>Trifolium</taxon>
    </lineage>
</organism>
<keyword evidence="3" id="KW-1185">Reference proteome</keyword>
<feature type="compositionally biased region" description="Acidic residues" evidence="1">
    <location>
        <begin position="25"/>
        <end position="35"/>
    </location>
</feature>
<proteinExistence type="predicted"/>
<protein>
    <submittedName>
        <fullName evidence="2">Uncharacterized protein</fullName>
    </submittedName>
</protein>
<dbReference type="AlphaFoldDB" id="A0A392VPR2"/>
<feature type="region of interest" description="Disordered" evidence="1">
    <location>
        <begin position="1"/>
        <end position="50"/>
    </location>
</feature>
<evidence type="ECO:0000256" key="1">
    <source>
        <dbReference type="SAM" id="MobiDB-lite"/>
    </source>
</evidence>
<reference evidence="2 3" key="1">
    <citation type="journal article" date="2018" name="Front. Plant Sci.">
        <title>Red Clover (Trifolium pratense) and Zigzag Clover (T. medium) - A Picture of Genomic Similarities and Differences.</title>
        <authorList>
            <person name="Dluhosova J."/>
            <person name="Istvanek J."/>
            <person name="Nedelnik J."/>
            <person name="Repkova J."/>
        </authorList>
    </citation>
    <scope>NUCLEOTIDE SEQUENCE [LARGE SCALE GENOMIC DNA]</scope>
    <source>
        <strain evidence="3">cv. 10/8</strain>
        <tissue evidence="2">Leaf</tissue>
    </source>
</reference>
<dbReference type="EMBL" id="LXQA011220465">
    <property type="protein sequence ID" value="MCI89483.1"/>
    <property type="molecule type" value="Genomic_DNA"/>
</dbReference>
<evidence type="ECO:0000313" key="3">
    <source>
        <dbReference type="Proteomes" id="UP000265520"/>
    </source>
</evidence>
<sequence>KKQQEEEGPGRVSVKIPKRGMNAIVDDDDDDENEDREPLRKKINRSRALL</sequence>